<gene>
    <name evidence="2" type="ORF">A4U43_C03F24210</name>
</gene>
<evidence type="ECO:0000313" key="2">
    <source>
        <dbReference type="EMBL" id="ONK76126.1"/>
    </source>
</evidence>
<protein>
    <submittedName>
        <fullName evidence="2">Uncharacterized protein</fullName>
    </submittedName>
</protein>
<proteinExistence type="predicted"/>
<dbReference type="Proteomes" id="UP000243459">
    <property type="component" value="Chromosome 3"/>
</dbReference>
<accession>A0A5P1FCJ0</accession>
<sequence length="122" mass="13945">MCVELGEEEVQTLHQDLVELIAKFSGRSAAYTSRAKRSEKRKKKKAKSSEALQPSTRPKKEMVTKEELIVREELVIAEELASMKFSLGGWFEQPFLHSIDELPPAEWERLRMNLIGSAKTNL</sequence>
<dbReference type="AlphaFoldDB" id="A0A5P1FCJ0"/>
<dbReference type="Gramene" id="ONK76126">
    <property type="protein sequence ID" value="ONK76126"/>
    <property type="gene ID" value="A4U43_C03F24210"/>
</dbReference>
<evidence type="ECO:0000256" key="1">
    <source>
        <dbReference type="SAM" id="MobiDB-lite"/>
    </source>
</evidence>
<keyword evidence="3" id="KW-1185">Reference proteome</keyword>
<reference evidence="3" key="1">
    <citation type="journal article" date="2017" name="Nat. Commun.">
        <title>The asparagus genome sheds light on the origin and evolution of a young Y chromosome.</title>
        <authorList>
            <person name="Harkess A."/>
            <person name="Zhou J."/>
            <person name="Xu C."/>
            <person name="Bowers J.E."/>
            <person name="Van der Hulst R."/>
            <person name="Ayyampalayam S."/>
            <person name="Mercati F."/>
            <person name="Riccardi P."/>
            <person name="McKain M.R."/>
            <person name="Kakrana A."/>
            <person name="Tang H."/>
            <person name="Ray J."/>
            <person name="Groenendijk J."/>
            <person name="Arikit S."/>
            <person name="Mathioni S.M."/>
            <person name="Nakano M."/>
            <person name="Shan H."/>
            <person name="Telgmann-Rauber A."/>
            <person name="Kanno A."/>
            <person name="Yue Z."/>
            <person name="Chen H."/>
            <person name="Li W."/>
            <person name="Chen Y."/>
            <person name="Xu X."/>
            <person name="Zhang Y."/>
            <person name="Luo S."/>
            <person name="Chen H."/>
            <person name="Gao J."/>
            <person name="Mao Z."/>
            <person name="Pires J.C."/>
            <person name="Luo M."/>
            <person name="Kudrna D."/>
            <person name="Wing R.A."/>
            <person name="Meyers B.C."/>
            <person name="Yi K."/>
            <person name="Kong H."/>
            <person name="Lavrijsen P."/>
            <person name="Sunseri F."/>
            <person name="Falavigna A."/>
            <person name="Ye Y."/>
            <person name="Leebens-Mack J.H."/>
            <person name="Chen G."/>
        </authorList>
    </citation>
    <scope>NUCLEOTIDE SEQUENCE [LARGE SCALE GENOMIC DNA]</scope>
    <source>
        <strain evidence="3">cv. DH0086</strain>
    </source>
</reference>
<dbReference type="EMBL" id="CM007383">
    <property type="protein sequence ID" value="ONK76126.1"/>
    <property type="molecule type" value="Genomic_DNA"/>
</dbReference>
<name>A0A5P1FCJ0_ASPOF</name>
<feature type="compositionally biased region" description="Basic residues" evidence="1">
    <location>
        <begin position="34"/>
        <end position="46"/>
    </location>
</feature>
<evidence type="ECO:0000313" key="3">
    <source>
        <dbReference type="Proteomes" id="UP000243459"/>
    </source>
</evidence>
<organism evidence="2 3">
    <name type="scientific">Asparagus officinalis</name>
    <name type="common">Garden asparagus</name>
    <dbReference type="NCBI Taxonomy" id="4686"/>
    <lineage>
        <taxon>Eukaryota</taxon>
        <taxon>Viridiplantae</taxon>
        <taxon>Streptophyta</taxon>
        <taxon>Embryophyta</taxon>
        <taxon>Tracheophyta</taxon>
        <taxon>Spermatophyta</taxon>
        <taxon>Magnoliopsida</taxon>
        <taxon>Liliopsida</taxon>
        <taxon>Asparagales</taxon>
        <taxon>Asparagaceae</taxon>
        <taxon>Asparagoideae</taxon>
        <taxon>Asparagus</taxon>
    </lineage>
</organism>
<feature type="region of interest" description="Disordered" evidence="1">
    <location>
        <begin position="32"/>
        <end position="63"/>
    </location>
</feature>